<feature type="transmembrane region" description="Helical" evidence="1">
    <location>
        <begin position="114"/>
        <end position="132"/>
    </location>
</feature>
<accession>A0A5C3PCB7</accession>
<feature type="transmembrane region" description="Helical" evidence="1">
    <location>
        <begin position="197"/>
        <end position="221"/>
    </location>
</feature>
<dbReference type="STRING" id="1314778.A0A5C3PCB7"/>
<keyword evidence="1" id="KW-1133">Transmembrane helix</keyword>
<keyword evidence="4" id="KW-1185">Reference proteome</keyword>
<dbReference type="EMBL" id="ML211194">
    <property type="protein sequence ID" value="TFK86569.1"/>
    <property type="molecule type" value="Genomic_DNA"/>
</dbReference>
<dbReference type="InterPro" id="IPR045338">
    <property type="entry name" value="DUF6535"/>
</dbReference>
<evidence type="ECO:0000313" key="3">
    <source>
        <dbReference type="EMBL" id="TFK86569.1"/>
    </source>
</evidence>
<dbReference type="AlphaFoldDB" id="A0A5C3PCB7"/>
<dbReference type="Proteomes" id="UP000308197">
    <property type="component" value="Unassembled WGS sequence"/>
</dbReference>
<protein>
    <recommendedName>
        <fullName evidence="2">DUF6535 domain-containing protein</fullName>
    </recommendedName>
</protein>
<name>A0A5C3PCB7_9APHY</name>
<feature type="transmembrane region" description="Helical" evidence="1">
    <location>
        <begin position="164"/>
        <end position="191"/>
    </location>
</feature>
<dbReference type="InParanoid" id="A0A5C3PCB7"/>
<dbReference type="Pfam" id="PF20153">
    <property type="entry name" value="DUF6535"/>
    <property type="match status" value="1"/>
</dbReference>
<feature type="transmembrane region" description="Helical" evidence="1">
    <location>
        <begin position="35"/>
        <end position="57"/>
    </location>
</feature>
<evidence type="ECO:0000313" key="4">
    <source>
        <dbReference type="Proteomes" id="UP000308197"/>
    </source>
</evidence>
<reference evidence="3 4" key="1">
    <citation type="journal article" date="2019" name="Nat. Ecol. Evol.">
        <title>Megaphylogeny resolves global patterns of mushroom evolution.</title>
        <authorList>
            <person name="Varga T."/>
            <person name="Krizsan K."/>
            <person name="Foldi C."/>
            <person name="Dima B."/>
            <person name="Sanchez-Garcia M."/>
            <person name="Sanchez-Ramirez S."/>
            <person name="Szollosi G.J."/>
            <person name="Szarkandi J.G."/>
            <person name="Papp V."/>
            <person name="Albert L."/>
            <person name="Andreopoulos W."/>
            <person name="Angelini C."/>
            <person name="Antonin V."/>
            <person name="Barry K.W."/>
            <person name="Bougher N.L."/>
            <person name="Buchanan P."/>
            <person name="Buyck B."/>
            <person name="Bense V."/>
            <person name="Catcheside P."/>
            <person name="Chovatia M."/>
            <person name="Cooper J."/>
            <person name="Damon W."/>
            <person name="Desjardin D."/>
            <person name="Finy P."/>
            <person name="Geml J."/>
            <person name="Haridas S."/>
            <person name="Hughes K."/>
            <person name="Justo A."/>
            <person name="Karasinski D."/>
            <person name="Kautmanova I."/>
            <person name="Kiss B."/>
            <person name="Kocsube S."/>
            <person name="Kotiranta H."/>
            <person name="LaButti K.M."/>
            <person name="Lechner B.E."/>
            <person name="Liimatainen K."/>
            <person name="Lipzen A."/>
            <person name="Lukacs Z."/>
            <person name="Mihaltcheva S."/>
            <person name="Morgado L.N."/>
            <person name="Niskanen T."/>
            <person name="Noordeloos M.E."/>
            <person name="Ohm R.A."/>
            <person name="Ortiz-Santana B."/>
            <person name="Ovrebo C."/>
            <person name="Racz N."/>
            <person name="Riley R."/>
            <person name="Savchenko A."/>
            <person name="Shiryaev A."/>
            <person name="Soop K."/>
            <person name="Spirin V."/>
            <person name="Szebenyi C."/>
            <person name="Tomsovsky M."/>
            <person name="Tulloss R.E."/>
            <person name="Uehling J."/>
            <person name="Grigoriev I.V."/>
            <person name="Vagvolgyi C."/>
            <person name="Papp T."/>
            <person name="Martin F.M."/>
            <person name="Miettinen O."/>
            <person name="Hibbett D.S."/>
            <person name="Nagy L.G."/>
        </authorList>
    </citation>
    <scope>NUCLEOTIDE SEQUENCE [LARGE SCALE GENOMIC DNA]</scope>
    <source>
        <strain evidence="3 4">HHB13444</strain>
    </source>
</reference>
<proteinExistence type="predicted"/>
<feature type="domain" description="DUF6535" evidence="2">
    <location>
        <begin position="10"/>
        <end position="192"/>
    </location>
</feature>
<keyword evidence="1" id="KW-0812">Transmembrane</keyword>
<feature type="non-terminal residue" evidence="3">
    <location>
        <position position="227"/>
    </location>
</feature>
<evidence type="ECO:0000256" key="1">
    <source>
        <dbReference type="SAM" id="Phobius"/>
    </source>
</evidence>
<gene>
    <name evidence="3" type="ORF">K466DRAFT_443009</name>
</gene>
<evidence type="ECO:0000259" key="2">
    <source>
        <dbReference type="Pfam" id="PF20153"/>
    </source>
</evidence>
<feature type="non-terminal residue" evidence="3">
    <location>
        <position position="1"/>
    </location>
</feature>
<organism evidence="3 4">
    <name type="scientific">Polyporus arcularius HHB13444</name>
    <dbReference type="NCBI Taxonomy" id="1314778"/>
    <lineage>
        <taxon>Eukaryota</taxon>
        <taxon>Fungi</taxon>
        <taxon>Dikarya</taxon>
        <taxon>Basidiomycota</taxon>
        <taxon>Agaricomycotina</taxon>
        <taxon>Agaricomycetes</taxon>
        <taxon>Polyporales</taxon>
        <taxon>Polyporaceae</taxon>
        <taxon>Polyporus</taxon>
    </lineage>
</organism>
<sequence length="227" mass="25328">FTKEQKEKVWAEAADAVEMYHDDLLRRWKEEMDTLLVYAGLFSAVLTAFNVQSYQLLQPGSTDPMVALLQEISSQLASFTVSSPFVNSTHAGRSTGYIQPHFHAPTSAVWLNTLWFSSLVFSLASATIALFVKQWLHEATVQGTSRESARLRQYRLNGLHRWRVGTIVVALPILLQVSSVLYLAGLVILLWTLHTTVAAITSTLVAIVFTSFLTVTILPVLKNDCPY</sequence>
<keyword evidence="1" id="KW-0472">Membrane</keyword>